<accession>A0A0C9U0X5</accession>
<organism evidence="1 2">
    <name type="scientific">Sphaerobolus stellatus (strain SS14)</name>
    <dbReference type="NCBI Taxonomy" id="990650"/>
    <lineage>
        <taxon>Eukaryota</taxon>
        <taxon>Fungi</taxon>
        <taxon>Dikarya</taxon>
        <taxon>Basidiomycota</taxon>
        <taxon>Agaricomycotina</taxon>
        <taxon>Agaricomycetes</taxon>
        <taxon>Phallomycetidae</taxon>
        <taxon>Geastrales</taxon>
        <taxon>Sphaerobolaceae</taxon>
        <taxon>Sphaerobolus</taxon>
    </lineage>
</organism>
<dbReference type="EMBL" id="KN838033">
    <property type="protein sequence ID" value="KIJ22652.1"/>
    <property type="molecule type" value="Genomic_DNA"/>
</dbReference>
<dbReference type="AlphaFoldDB" id="A0A0C9U0X5"/>
<name>A0A0C9U0X5_SPHS4</name>
<proteinExistence type="predicted"/>
<reference evidence="1 2" key="1">
    <citation type="submission" date="2014-06" db="EMBL/GenBank/DDBJ databases">
        <title>Evolutionary Origins and Diversification of the Mycorrhizal Mutualists.</title>
        <authorList>
            <consortium name="DOE Joint Genome Institute"/>
            <consortium name="Mycorrhizal Genomics Consortium"/>
            <person name="Kohler A."/>
            <person name="Kuo A."/>
            <person name="Nagy L.G."/>
            <person name="Floudas D."/>
            <person name="Copeland A."/>
            <person name="Barry K.W."/>
            <person name="Cichocki N."/>
            <person name="Veneault-Fourrey C."/>
            <person name="LaButti K."/>
            <person name="Lindquist E.A."/>
            <person name="Lipzen A."/>
            <person name="Lundell T."/>
            <person name="Morin E."/>
            <person name="Murat C."/>
            <person name="Riley R."/>
            <person name="Ohm R."/>
            <person name="Sun H."/>
            <person name="Tunlid A."/>
            <person name="Henrissat B."/>
            <person name="Grigoriev I.V."/>
            <person name="Hibbett D.S."/>
            <person name="Martin F."/>
        </authorList>
    </citation>
    <scope>NUCLEOTIDE SEQUENCE [LARGE SCALE GENOMIC DNA]</scope>
    <source>
        <strain evidence="1 2">SS14</strain>
    </source>
</reference>
<dbReference type="HOGENOM" id="CLU_089411_0_0_1"/>
<dbReference type="Proteomes" id="UP000054279">
    <property type="component" value="Unassembled WGS sequence"/>
</dbReference>
<gene>
    <name evidence="1" type="ORF">M422DRAFT_276883</name>
</gene>
<protein>
    <submittedName>
        <fullName evidence="1">Uncharacterized protein</fullName>
    </submittedName>
</protein>
<sequence>MRASKLGRIRHEEQRQAFKDTLDTVAFLSPNLTTLKIKYGDNWLNIYWFLDRALWPSLVSFLSPISFFKRHPNIMAFQINSWTGKLLESSDFPSLRKLGVNLPLHHIIFNSLSRQLTHVDCVIIELIQLSSMTKLEECIAHIKTEDCCKSLPGDVPKLIIYTESRNDEMWQVTVNSICIHDVNLSRLSRLEEVTHLGLLGDLYKWPVASTIANHMHKLALSHIGTSFSKTHNEVSLVSGSQGSTSPAFFQHDGNLDGIISWTPIRELMSKIE</sequence>
<keyword evidence="2" id="KW-1185">Reference proteome</keyword>
<evidence type="ECO:0000313" key="2">
    <source>
        <dbReference type="Proteomes" id="UP000054279"/>
    </source>
</evidence>
<evidence type="ECO:0000313" key="1">
    <source>
        <dbReference type="EMBL" id="KIJ22652.1"/>
    </source>
</evidence>